<keyword evidence="5 10" id="KW-0067">ATP-binding</keyword>
<dbReference type="GO" id="GO:0008360">
    <property type="term" value="P:regulation of cell shape"/>
    <property type="evidence" value="ECO:0007669"/>
    <property type="project" value="UniProtKB-KW"/>
</dbReference>
<evidence type="ECO:0000256" key="9">
    <source>
        <dbReference type="ARBA" id="ARBA00023316"/>
    </source>
</evidence>
<dbReference type="Proteomes" id="UP000199153">
    <property type="component" value="Unassembled WGS sequence"/>
</dbReference>
<dbReference type="InterPro" id="IPR035911">
    <property type="entry name" value="MurE/MurF_N"/>
</dbReference>
<comment type="pathway">
    <text evidence="10 11">Cell wall biogenesis; peptidoglycan biosynthesis.</text>
</comment>
<dbReference type="GO" id="GO:0005524">
    <property type="term" value="F:ATP binding"/>
    <property type="evidence" value="ECO:0007669"/>
    <property type="project" value="UniProtKB-UniRule"/>
</dbReference>
<dbReference type="Pfam" id="PF01225">
    <property type="entry name" value="Mur_ligase"/>
    <property type="match status" value="1"/>
</dbReference>
<dbReference type="Gene3D" id="3.40.1190.10">
    <property type="entry name" value="Mur-like, catalytic domain"/>
    <property type="match status" value="1"/>
</dbReference>
<dbReference type="UniPathway" id="UPA00219"/>
<dbReference type="GO" id="GO:0051301">
    <property type="term" value="P:cell division"/>
    <property type="evidence" value="ECO:0007669"/>
    <property type="project" value="UniProtKB-KW"/>
</dbReference>
<evidence type="ECO:0000256" key="7">
    <source>
        <dbReference type="ARBA" id="ARBA00022984"/>
    </source>
</evidence>
<evidence type="ECO:0000259" key="14">
    <source>
        <dbReference type="Pfam" id="PF08245"/>
    </source>
</evidence>
<feature type="binding site" evidence="10">
    <location>
        <begin position="98"/>
        <end position="104"/>
    </location>
    <ligand>
        <name>ATP</name>
        <dbReference type="ChEBI" id="CHEBI:30616"/>
    </ligand>
</feature>
<evidence type="ECO:0000256" key="2">
    <source>
        <dbReference type="ARBA" id="ARBA00022598"/>
    </source>
</evidence>
<dbReference type="SUPFAM" id="SSF63418">
    <property type="entry name" value="MurE/MurF N-terminal domain"/>
    <property type="match status" value="1"/>
</dbReference>
<dbReference type="InterPro" id="IPR000713">
    <property type="entry name" value="Mur_ligase_N"/>
</dbReference>
<feature type="domain" description="Mur ligase N-terminal catalytic" evidence="12">
    <location>
        <begin position="16"/>
        <end position="83"/>
    </location>
</feature>
<dbReference type="AlphaFoldDB" id="A0A1I5AHE5"/>
<dbReference type="SUPFAM" id="SSF53623">
    <property type="entry name" value="MurD-like peptide ligases, catalytic domain"/>
    <property type="match status" value="1"/>
</dbReference>
<evidence type="ECO:0000256" key="1">
    <source>
        <dbReference type="ARBA" id="ARBA00022490"/>
    </source>
</evidence>
<proteinExistence type="inferred from homology"/>
<keyword evidence="3 10" id="KW-0132">Cell division</keyword>
<gene>
    <name evidence="10" type="primary">murF</name>
    <name evidence="15" type="ORF">SAMN05660413_01887</name>
</gene>
<dbReference type="EC" id="6.3.2.10" evidence="10 11"/>
<keyword evidence="1 10" id="KW-0963">Cytoplasm</keyword>
<evidence type="ECO:0000256" key="8">
    <source>
        <dbReference type="ARBA" id="ARBA00023306"/>
    </source>
</evidence>
<evidence type="ECO:0000256" key="6">
    <source>
        <dbReference type="ARBA" id="ARBA00022960"/>
    </source>
</evidence>
<dbReference type="GO" id="GO:0005737">
    <property type="term" value="C:cytoplasm"/>
    <property type="evidence" value="ECO:0007669"/>
    <property type="project" value="UniProtKB-SubCell"/>
</dbReference>
<keyword evidence="4 10" id="KW-0547">Nucleotide-binding</keyword>
<dbReference type="InterPro" id="IPR004101">
    <property type="entry name" value="Mur_ligase_C"/>
</dbReference>
<name>A0A1I5AHE5_9FLAO</name>
<comment type="catalytic activity">
    <reaction evidence="10 11">
        <text>D-alanyl-D-alanine + UDP-N-acetyl-alpha-D-muramoyl-L-alanyl-gamma-D-glutamyl-meso-2,6-diaminopimelate + ATP = UDP-N-acetyl-alpha-D-muramoyl-L-alanyl-gamma-D-glutamyl-meso-2,6-diaminopimeloyl-D-alanyl-D-alanine + ADP + phosphate + H(+)</text>
        <dbReference type="Rhea" id="RHEA:28374"/>
        <dbReference type="ChEBI" id="CHEBI:15378"/>
        <dbReference type="ChEBI" id="CHEBI:30616"/>
        <dbReference type="ChEBI" id="CHEBI:43474"/>
        <dbReference type="ChEBI" id="CHEBI:57822"/>
        <dbReference type="ChEBI" id="CHEBI:61386"/>
        <dbReference type="ChEBI" id="CHEBI:83905"/>
        <dbReference type="ChEBI" id="CHEBI:456216"/>
        <dbReference type="EC" id="6.3.2.10"/>
    </reaction>
</comment>
<evidence type="ECO:0000259" key="13">
    <source>
        <dbReference type="Pfam" id="PF02875"/>
    </source>
</evidence>
<accession>A0A1I5AHE5</accession>
<dbReference type="SUPFAM" id="SSF53244">
    <property type="entry name" value="MurD-like peptide ligases, peptide-binding domain"/>
    <property type="match status" value="1"/>
</dbReference>
<dbReference type="GO" id="GO:0071555">
    <property type="term" value="P:cell wall organization"/>
    <property type="evidence" value="ECO:0007669"/>
    <property type="project" value="UniProtKB-KW"/>
</dbReference>
<organism evidence="15 16">
    <name type="scientific">Salegentibacter flavus</name>
    <dbReference type="NCBI Taxonomy" id="287099"/>
    <lineage>
        <taxon>Bacteria</taxon>
        <taxon>Pseudomonadati</taxon>
        <taxon>Bacteroidota</taxon>
        <taxon>Flavobacteriia</taxon>
        <taxon>Flavobacteriales</taxon>
        <taxon>Flavobacteriaceae</taxon>
        <taxon>Salegentibacter</taxon>
    </lineage>
</organism>
<keyword evidence="9 10" id="KW-0961">Cell wall biogenesis/degradation</keyword>
<keyword evidence="6 10" id="KW-0133">Cell shape</keyword>
<evidence type="ECO:0000313" key="16">
    <source>
        <dbReference type="Proteomes" id="UP000199153"/>
    </source>
</evidence>
<evidence type="ECO:0000256" key="5">
    <source>
        <dbReference type="ARBA" id="ARBA00022840"/>
    </source>
</evidence>
<evidence type="ECO:0000256" key="10">
    <source>
        <dbReference type="HAMAP-Rule" id="MF_02019"/>
    </source>
</evidence>
<dbReference type="InterPro" id="IPR005863">
    <property type="entry name" value="UDP-N-AcMur_synth"/>
</dbReference>
<protein>
    <recommendedName>
        <fullName evidence="10 11">UDP-N-acetylmuramoyl-tripeptide--D-alanyl-D-alanine ligase</fullName>
        <ecNumber evidence="10 11">6.3.2.10</ecNumber>
    </recommendedName>
    <alternativeName>
        <fullName evidence="10">D-alanyl-D-alanine-adding enzyme</fullName>
    </alternativeName>
</protein>
<sequence length="428" mass="48178">MNIAKLHQRFLVCSGFSTDTRKIIPGSIFFALKGQNFNGNHYAAEALEKGAACVVVDQKEFAVKSDKYILVKDTLEALQHLATFHRKFLDIPIIAITGSNGKTTTKELVHAVLTKKYKTAATKGNLNNHIGVPLTLLEMDENTQMGIVEMGANHPGEIEFLCSITKPDYGYITNFGKAHLEGFGSLEGVIQAKSELYNYLKKDKKLLFLNLDDENQRVQLPYNHYFSFGTGRTPQVQVTYISGDQTARLHFNQTDFKSKLTGTYNAFNMAAALCIGLYFKVPLEEIKEAIEEYTPENNRSQILKKDSNTLFMDAYNANPTSMRASIENFDQMKVKGQKIVVLGDMLELGSTSEIEHQDIVDLAESCQFDEVYLVGRNFKKTKTTTPTVIKFENTENLKKHFSMTEFRNCNFFIKGSRAMALEDLVAVL</sequence>
<dbReference type="EMBL" id="FOVL01000010">
    <property type="protein sequence ID" value="SFN61790.1"/>
    <property type="molecule type" value="Genomic_DNA"/>
</dbReference>
<dbReference type="InterPro" id="IPR036565">
    <property type="entry name" value="Mur-like_cat_sf"/>
</dbReference>
<dbReference type="Pfam" id="PF02875">
    <property type="entry name" value="Mur_ligase_C"/>
    <property type="match status" value="1"/>
</dbReference>
<dbReference type="HAMAP" id="MF_02019">
    <property type="entry name" value="MurF"/>
    <property type="match status" value="1"/>
</dbReference>
<dbReference type="InterPro" id="IPR036615">
    <property type="entry name" value="Mur_ligase_C_dom_sf"/>
</dbReference>
<keyword evidence="16" id="KW-1185">Reference proteome</keyword>
<comment type="similarity">
    <text evidence="10">Belongs to the MurCDEF family. MurF subfamily.</text>
</comment>
<dbReference type="Pfam" id="PF08245">
    <property type="entry name" value="Mur_ligase_M"/>
    <property type="match status" value="1"/>
</dbReference>
<reference evidence="15 16" key="1">
    <citation type="submission" date="2016-10" db="EMBL/GenBank/DDBJ databases">
        <authorList>
            <person name="de Groot N.N."/>
        </authorList>
    </citation>
    <scope>NUCLEOTIDE SEQUENCE [LARGE SCALE GENOMIC DNA]</scope>
    <source>
        <strain evidence="15 16">DSM 17794</strain>
    </source>
</reference>
<dbReference type="InterPro" id="IPR051046">
    <property type="entry name" value="MurCDEF_CellWall_CoF430Synth"/>
</dbReference>
<dbReference type="Gene3D" id="3.40.1390.10">
    <property type="entry name" value="MurE/MurF, N-terminal domain"/>
    <property type="match status" value="1"/>
</dbReference>
<dbReference type="OrthoDB" id="9801978at2"/>
<dbReference type="GO" id="GO:0009252">
    <property type="term" value="P:peptidoglycan biosynthetic process"/>
    <property type="evidence" value="ECO:0007669"/>
    <property type="project" value="UniProtKB-UniRule"/>
</dbReference>
<evidence type="ECO:0000313" key="15">
    <source>
        <dbReference type="EMBL" id="SFN61790.1"/>
    </source>
</evidence>
<evidence type="ECO:0000256" key="3">
    <source>
        <dbReference type="ARBA" id="ARBA00022618"/>
    </source>
</evidence>
<comment type="subcellular location">
    <subcellularLocation>
        <location evidence="10 11">Cytoplasm</location>
    </subcellularLocation>
</comment>
<evidence type="ECO:0000259" key="12">
    <source>
        <dbReference type="Pfam" id="PF01225"/>
    </source>
</evidence>
<keyword evidence="7 10" id="KW-0573">Peptidoglycan synthesis</keyword>
<dbReference type="PANTHER" id="PTHR43024">
    <property type="entry name" value="UDP-N-ACETYLMURAMOYL-TRIPEPTIDE--D-ALANYL-D-ALANINE LIGASE"/>
    <property type="match status" value="1"/>
</dbReference>
<dbReference type="InterPro" id="IPR013221">
    <property type="entry name" value="Mur_ligase_cen"/>
</dbReference>
<dbReference type="NCBIfam" id="TIGR01143">
    <property type="entry name" value="murF"/>
    <property type="match status" value="1"/>
</dbReference>
<dbReference type="Gene3D" id="3.90.190.20">
    <property type="entry name" value="Mur ligase, C-terminal domain"/>
    <property type="match status" value="1"/>
</dbReference>
<evidence type="ECO:0000256" key="4">
    <source>
        <dbReference type="ARBA" id="ARBA00022741"/>
    </source>
</evidence>
<feature type="domain" description="Mur ligase C-terminal" evidence="13">
    <location>
        <begin position="299"/>
        <end position="380"/>
    </location>
</feature>
<keyword evidence="8 10" id="KW-0131">Cell cycle</keyword>
<dbReference type="RefSeq" id="WP_093408765.1">
    <property type="nucleotide sequence ID" value="NZ_FOVL01000010.1"/>
</dbReference>
<dbReference type="STRING" id="287099.SAMN05660413_01887"/>
<dbReference type="PANTHER" id="PTHR43024:SF1">
    <property type="entry name" value="UDP-N-ACETYLMURAMOYL-TRIPEPTIDE--D-ALANYL-D-ALANINE LIGASE"/>
    <property type="match status" value="1"/>
</dbReference>
<keyword evidence="2 10" id="KW-0436">Ligase</keyword>
<dbReference type="GO" id="GO:0047480">
    <property type="term" value="F:UDP-N-acetylmuramoyl-tripeptide-D-alanyl-D-alanine ligase activity"/>
    <property type="evidence" value="ECO:0007669"/>
    <property type="project" value="UniProtKB-UniRule"/>
</dbReference>
<comment type="function">
    <text evidence="10 11">Involved in cell wall formation. Catalyzes the final step in the synthesis of UDP-N-acetylmuramoyl-pentapeptide, the precursor of murein.</text>
</comment>
<dbReference type="GO" id="GO:0008766">
    <property type="term" value="F:UDP-N-acetylmuramoylalanyl-D-glutamyl-2,6-diaminopimelate-D-alanyl-D-alanine ligase activity"/>
    <property type="evidence" value="ECO:0007669"/>
    <property type="project" value="RHEA"/>
</dbReference>
<feature type="domain" description="Mur ligase central" evidence="14">
    <location>
        <begin position="96"/>
        <end position="275"/>
    </location>
</feature>
<evidence type="ECO:0000256" key="11">
    <source>
        <dbReference type="RuleBase" id="RU004136"/>
    </source>
</evidence>